<feature type="compositionally biased region" description="Basic and acidic residues" evidence="6">
    <location>
        <begin position="19"/>
        <end position="29"/>
    </location>
</feature>
<comment type="subcellular location">
    <subcellularLocation>
        <location evidence="1">Nucleus</location>
    </subcellularLocation>
</comment>
<reference evidence="11" key="1">
    <citation type="submission" date="2018-06" db="EMBL/GenBank/DDBJ databases">
        <authorList>
            <person name="Guldener U."/>
        </authorList>
    </citation>
    <scope>NUCLEOTIDE SEQUENCE [LARGE SCALE GENOMIC DNA]</scope>
    <source>
        <strain evidence="11">UTAD17</strain>
    </source>
</reference>
<dbReference type="GO" id="GO:0000111">
    <property type="term" value="C:nucleotide-excision repair factor 2 complex"/>
    <property type="evidence" value="ECO:0007669"/>
    <property type="project" value="TreeGrafter"/>
</dbReference>
<feature type="domain" description="Rad4 beta-hairpin" evidence="7">
    <location>
        <begin position="542"/>
        <end position="599"/>
    </location>
</feature>
<dbReference type="Gene3D" id="2.20.20.110">
    <property type="entry name" value="Rad4, beta-hairpin domain BHD1"/>
    <property type="match status" value="1"/>
</dbReference>
<gene>
    <name evidence="10" type="ORF">SCODWIG_01569</name>
</gene>
<feature type="region of interest" description="Disordered" evidence="6">
    <location>
        <begin position="814"/>
        <end position="846"/>
    </location>
</feature>
<evidence type="ECO:0000256" key="1">
    <source>
        <dbReference type="ARBA" id="ARBA00004123"/>
    </source>
</evidence>
<feature type="compositionally biased region" description="Polar residues" evidence="6">
    <location>
        <begin position="85"/>
        <end position="101"/>
    </location>
</feature>
<evidence type="ECO:0000256" key="6">
    <source>
        <dbReference type="SAM" id="MobiDB-lite"/>
    </source>
</evidence>
<protein>
    <submittedName>
        <fullName evidence="10">Related to DNA repair protein RAD4</fullName>
    </submittedName>
</protein>
<dbReference type="GO" id="GO:0003684">
    <property type="term" value="F:damaged DNA binding"/>
    <property type="evidence" value="ECO:0007669"/>
    <property type="project" value="InterPro"/>
</dbReference>
<keyword evidence="5" id="KW-0539">Nucleus</keyword>
<evidence type="ECO:0000256" key="2">
    <source>
        <dbReference type="ARBA" id="ARBA00009525"/>
    </source>
</evidence>
<dbReference type="EMBL" id="UFAJ01000209">
    <property type="protein sequence ID" value="SSD59808.1"/>
    <property type="molecule type" value="Genomic_DNA"/>
</dbReference>
<dbReference type="Proteomes" id="UP000262825">
    <property type="component" value="Unassembled WGS sequence"/>
</dbReference>
<evidence type="ECO:0000259" key="8">
    <source>
        <dbReference type="SMART" id="SM01031"/>
    </source>
</evidence>
<feature type="region of interest" description="Disordered" evidence="6">
    <location>
        <begin position="19"/>
        <end position="144"/>
    </location>
</feature>
<dbReference type="Gene3D" id="3.30.60.290">
    <property type="entry name" value="Rad4, beta-hairpin domain BHD2"/>
    <property type="match status" value="1"/>
</dbReference>
<dbReference type="Pfam" id="PF03835">
    <property type="entry name" value="Rad4"/>
    <property type="match status" value="1"/>
</dbReference>
<evidence type="ECO:0000313" key="11">
    <source>
        <dbReference type="Proteomes" id="UP000262825"/>
    </source>
</evidence>
<dbReference type="Pfam" id="PF10405">
    <property type="entry name" value="BHD_3"/>
    <property type="match status" value="1"/>
</dbReference>
<evidence type="ECO:0000259" key="9">
    <source>
        <dbReference type="SMART" id="SM01032"/>
    </source>
</evidence>
<evidence type="ECO:0000256" key="5">
    <source>
        <dbReference type="ARBA" id="ARBA00023242"/>
    </source>
</evidence>
<dbReference type="AlphaFoldDB" id="A0A376B545"/>
<keyword evidence="4" id="KW-0234">DNA repair</keyword>
<accession>A0A376B545</accession>
<dbReference type="InterPro" id="IPR004583">
    <property type="entry name" value="DNA_repair_Rad4"/>
</dbReference>
<proteinExistence type="inferred from homology"/>
<evidence type="ECO:0000256" key="3">
    <source>
        <dbReference type="ARBA" id="ARBA00022763"/>
    </source>
</evidence>
<name>A0A376B545_9ASCO</name>
<sequence length="846" mass="97822">MNIDNSKLPKDYFDMVKEALNEEKSEKTSNLKRKRSKKSPSKTPNVKPITAPLIKRRSTRIKNKNTLTSNHTPVVIINSDDDSQDPNQTHFRNNLTHNTTVDIKDKEEQVSSGEEDSDESFGSDNFEDVLLGDANDNGESSVDNINITLDKSFPVDQRDKSKKQRNLNLVQKEERQFRLGFHQMHLLTLLSHGYQRNKWLNNKKLQTKLNNIIPNSVFDLLHPEKDEEMPLRSTRKLLDGLTKCIKIWDKYYEVVDSNTTGRIKTYGLYMRPWDKISFGLDGACDIQHCRFSFNETDFVQKLTKFRKGNRDLGAQGFVAMLRAVGVNARLVMSLQPPDFTNLKKISATQEKGKQEENSHSSTNTDKQNEKIFEDNLLAFQPGIDNSSTIKFPFKNNFASKMSTIDDILAELNESEKFPIFWCEVWNKFNKTWITVDPINFKIIEQHRFNSNGKSKLEPITKKQQKYNMLRYVIGFDRKLGCKDITPRYTTQFFAKVFKKRCTRIPELETWYTKSIKYLNHLAGRTPIKIDKYEEQYLDNKLSLEGIPDSLQDFQGHPKFVLETNIGQDEALKPGCSNCGFFRLKNKNKSIKVYLRDDLLKLRSPRGWFMEGRTLKKGAKYSKVVHKKSFTTREIEDERLYSIDQTELYVPPLASSNGEIQTNSYGNIDVYKPTMIPLNCVLIEHGLATKAARFLNIPFAGAVTSFTFEKGRTVKPSITGIVVLRDYKEAVCEMIDGISYSQEREEYEEKQLEELDHWLSFLRKIQIRNRLNRHHGIVDQDSEEDIKQISDAESEEGEMVGGFIPENLSDHESVMDVTEEDRVTSNTNSSDQELNEYDAFLNELNDE</sequence>
<dbReference type="InterPro" id="IPR038765">
    <property type="entry name" value="Papain-like_cys_pep_sf"/>
</dbReference>
<dbReference type="PANTHER" id="PTHR12135">
    <property type="entry name" value="DNA REPAIR PROTEIN XP-C / RAD4"/>
    <property type="match status" value="1"/>
</dbReference>
<dbReference type="GO" id="GO:0006289">
    <property type="term" value="P:nucleotide-excision repair"/>
    <property type="evidence" value="ECO:0007669"/>
    <property type="project" value="InterPro"/>
</dbReference>
<organism evidence="10 11">
    <name type="scientific">Saccharomycodes ludwigii</name>
    <dbReference type="NCBI Taxonomy" id="36035"/>
    <lineage>
        <taxon>Eukaryota</taxon>
        <taxon>Fungi</taxon>
        <taxon>Dikarya</taxon>
        <taxon>Ascomycota</taxon>
        <taxon>Saccharomycotina</taxon>
        <taxon>Saccharomycetes</taxon>
        <taxon>Saccharomycodales</taxon>
        <taxon>Saccharomycodaceae</taxon>
        <taxon>Saccharomycodes</taxon>
    </lineage>
</organism>
<evidence type="ECO:0000256" key="4">
    <source>
        <dbReference type="ARBA" id="ARBA00023204"/>
    </source>
</evidence>
<feature type="domain" description="Rad4 beta-hairpin" evidence="9">
    <location>
        <begin position="659"/>
        <end position="734"/>
    </location>
</feature>
<dbReference type="Pfam" id="PF10403">
    <property type="entry name" value="BHD_1"/>
    <property type="match status" value="1"/>
</dbReference>
<dbReference type="InterPro" id="IPR018328">
    <property type="entry name" value="Rad4_beta-hairpin_dom3"/>
</dbReference>
<dbReference type="Gene3D" id="3.30.70.2460">
    <property type="entry name" value="Rad4, beta-hairpin domain BHD3"/>
    <property type="match status" value="1"/>
</dbReference>
<dbReference type="InterPro" id="IPR018326">
    <property type="entry name" value="Rad4_beta-hairpin_dom1"/>
</dbReference>
<dbReference type="GO" id="GO:0071942">
    <property type="term" value="C:XPC complex"/>
    <property type="evidence" value="ECO:0007669"/>
    <property type="project" value="TreeGrafter"/>
</dbReference>
<dbReference type="SUPFAM" id="SSF54001">
    <property type="entry name" value="Cysteine proteinases"/>
    <property type="match status" value="1"/>
</dbReference>
<feature type="domain" description="Rad4 beta-hairpin" evidence="8">
    <location>
        <begin position="601"/>
        <end position="651"/>
    </location>
</feature>
<dbReference type="SMART" id="SM01031">
    <property type="entry name" value="BHD_2"/>
    <property type="match status" value="1"/>
</dbReference>
<dbReference type="InterPro" id="IPR018325">
    <property type="entry name" value="Rad4/PNGase_transGLS-fold"/>
</dbReference>
<dbReference type="VEuPathDB" id="FungiDB:SCODWIG_01569"/>
<feature type="compositionally biased region" description="Basic residues" evidence="6">
    <location>
        <begin position="54"/>
        <end position="63"/>
    </location>
</feature>
<dbReference type="PANTHER" id="PTHR12135:SF0">
    <property type="entry name" value="DNA REPAIR PROTEIN COMPLEMENTING XP-C CELLS"/>
    <property type="match status" value="1"/>
</dbReference>
<keyword evidence="3" id="KW-0227">DNA damage</keyword>
<dbReference type="InterPro" id="IPR042488">
    <property type="entry name" value="Rad4_BHD3_sf"/>
</dbReference>
<dbReference type="InterPro" id="IPR036985">
    <property type="entry name" value="Transglutaminase-like_sf"/>
</dbReference>
<dbReference type="GO" id="GO:0005737">
    <property type="term" value="C:cytoplasm"/>
    <property type="evidence" value="ECO:0007669"/>
    <property type="project" value="TreeGrafter"/>
</dbReference>
<evidence type="ECO:0000313" key="10">
    <source>
        <dbReference type="EMBL" id="SSD59808.1"/>
    </source>
</evidence>
<dbReference type="Gene3D" id="3.90.260.10">
    <property type="entry name" value="Transglutaminase-like"/>
    <property type="match status" value="1"/>
</dbReference>
<comment type="similarity">
    <text evidence="2">Belongs to the XPC family.</text>
</comment>
<dbReference type="GO" id="GO:0003697">
    <property type="term" value="F:single-stranded DNA binding"/>
    <property type="evidence" value="ECO:0007669"/>
    <property type="project" value="TreeGrafter"/>
</dbReference>
<feature type="compositionally biased region" description="Acidic residues" evidence="6">
    <location>
        <begin position="113"/>
        <end position="127"/>
    </location>
</feature>
<dbReference type="SMART" id="SM01030">
    <property type="entry name" value="BHD_1"/>
    <property type="match status" value="1"/>
</dbReference>
<keyword evidence="11" id="KW-1185">Reference proteome</keyword>
<dbReference type="GO" id="GO:0006298">
    <property type="term" value="P:mismatch repair"/>
    <property type="evidence" value="ECO:0007669"/>
    <property type="project" value="TreeGrafter"/>
</dbReference>
<feature type="compositionally biased region" description="Basic residues" evidence="6">
    <location>
        <begin position="30"/>
        <end position="40"/>
    </location>
</feature>
<dbReference type="InterPro" id="IPR018327">
    <property type="entry name" value="BHD_2"/>
</dbReference>
<feature type="region of interest" description="Disordered" evidence="6">
    <location>
        <begin position="347"/>
        <end position="366"/>
    </location>
</feature>
<evidence type="ECO:0000259" key="7">
    <source>
        <dbReference type="SMART" id="SM01030"/>
    </source>
</evidence>
<dbReference type="SMART" id="SM01032">
    <property type="entry name" value="BHD_3"/>
    <property type="match status" value="1"/>
</dbReference>